<dbReference type="SUPFAM" id="SSF52266">
    <property type="entry name" value="SGNH hydrolase"/>
    <property type="match status" value="1"/>
</dbReference>
<accession>A0A383AHZ0</accession>
<dbReference type="AlphaFoldDB" id="A0A383AHZ0"/>
<reference evidence="1" key="1">
    <citation type="submission" date="2018-05" db="EMBL/GenBank/DDBJ databases">
        <authorList>
            <person name="Lanie J.A."/>
            <person name="Ng W.-L."/>
            <person name="Kazmierczak K.M."/>
            <person name="Andrzejewski T.M."/>
            <person name="Davidsen T.M."/>
            <person name="Wayne K.J."/>
            <person name="Tettelin H."/>
            <person name="Glass J.I."/>
            <person name="Rusch D."/>
            <person name="Podicherti R."/>
            <person name="Tsui H.-C.T."/>
            <person name="Winkler M.E."/>
        </authorList>
    </citation>
    <scope>NUCLEOTIDE SEQUENCE</scope>
</reference>
<dbReference type="GO" id="GO:0016298">
    <property type="term" value="F:lipase activity"/>
    <property type="evidence" value="ECO:0007669"/>
    <property type="project" value="InterPro"/>
</dbReference>
<proteinExistence type="predicted"/>
<sequence>MKLTMPRLIFLILLALPLGTQANDNFEILKKAKKIVFFGDSITYGGEYVVFFERWLTVNHPELSPEVLNQGIPSETVSGLSEPGHLRHGFPRPDMHERLDRALKALKPDLIIACYGINCGIYMPLDEERFTKYKEGVQR</sequence>
<organism evidence="1">
    <name type="scientific">marine metagenome</name>
    <dbReference type="NCBI Taxonomy" id="408172"/>
    <lineage>
        <taxon>unclassified sequences</taxon>
        <taxon>metagenomes</taxon>
        <taxon>ecological metagenomes</taxon>
    </lineage>
</organism>
<dbReference type="GO" id="GO:0006629">
    <property type="term" value="P:lipid metabolic process"/>
    <property type="evidence" value="ECO:0007669"/>
    <property type="project" value="InterPro"/>
</dbReference>
<dbReference type="PROSITE" id="PS01098">
    <property type="entry name" value="LIPASE_GDSL_SER"/>
    <property type="match status" value="1"/>
</dbReference>
<dbReference type="InterPro" id="IPR008265">
    <property type="entry name" value="Lipase_GDSL_AS"/>
</dbReference>
<dbReference type="InterPro" id="IPR036514">
    <property type="entry name" value="SGNH_hydro_sf"/>
</dbReference>
<gene>
    <name evidence="1" type="ORF">METZ01_LOCUS460065</name>
</gene>
<evidence type="ECO:0008006" key="2">
    <source>
        <dbReference type="Google" id="ProtNLM"/>
    </source>
</evidence>
<name>A0A383AHZ0_9ZZZZ</name>
<dbReference type="Gene3D" id="3.40.50.1110">
    <property type="entry name" value="SGNH hydrolase"/>
    <property type="match status" value="1"/>
</dbReference>
<feature type="non-terminal residue" evidence="1">
    <location>
        <position position="139"/>
    </location>
</feature>
<evidence type="ECO:0000313" key="1">
    <source>
        <dbReference type="EMBL" id="SVE07211.1"/>
    </source>
</evidence>
<protein>
    <recommendedName>
        <fullName evidence="2">SGNH hydrolase-type esterase domain-containing protein</fullName>
    </recommendedName>
</protein>
<dbReference type="EMBL" id="UINC01192196">
    <property type="protein sequence ID" value="SVE07211.1"/>
    <property type="molecule type" value="Genomic_DNA"/>
</dbReference>